<dbReference type="Proteomes" id="UP001596016">
    <property type="component" value="Unassembled WGS sequence"/>
</dbReference>
<evidence type="ECO:0000313" key="3">
    <source>
        <dbReference type="EMBL" id="MFC5386334.1"/>
    </source>
</evidence>
<sequence>VEAVTKAGAKLILVGDPDQLQPIKAGAAFRAIADRIGYAELGTIYRQREGWMRTASADLARGRISAALDAYDNADMVIGEWTREKTVQSLIEDWNRDYDPGRTSLILAHLRRDVRELNDLARQQLVERGIVGDGFAFKTEDGIRHFAAGDQIVFLKNEGSLSVKNGMLAKVVDAAPGRIVARIGDGDNHREVTVEQRFYANLDHGYATTVHKSQGATVDDVKVLASRSLDRHLTYVALTRHRDDARLYVPLGDFARTGGILIDHGVAPYENKPKNRDSYFVTLENGDGQQNTIWGVDLKRAMTKAAPEIGDRIGLEHKGSGPIVLPDGKTVQRHSWDVVDIRDLAMSKLVERLSRDGSKETTLDFENASSYRAALRFAQLRGLNLMNVARTIVRDRLDWTVRQKQKLAEFGMRLRTIAGRLGLAPGAHRQVLSSSIREAEPMVAGITVFPKSIEQAAEDKLTADPTLKAQWEEVSSRFRLVYANPEAAFVAVNVDAMLKDPEHAKYALTKITDDPESFGVLKGKTGLLAGRADK</sequence>
<accession>A0ABW0GXD8</accession>
<dbReference type="EMBL" id="JBHSLL010000027">
    <property type="protein sequence ID" value="MFC5386334.1"/>
    <property type="molecule type" value="Genomic_DNA"/>
</dbReference>
<dbReference type="InterPro" id="IPR041533">
    <property type="entry name" value="Bep_BID"/>
</dbReference>
<dbReference type="Pfam" id="PF01443">
    <property type="entry name" value="Viral_helicase1"/>
    <property type="match status" value="1"/>
</dbReference>
<comment type="caution">
    <text evidence="3">The sequence shown here is derived from an EMBL/GenBank/DDBJ whole genome shotgun (WGS) entry which is preliminary data.</text>
</comment>
<keyword evidence="4" id="KW-1185">Reference proteome</keyword>
<dbReference type="Pfam" id="PF17841">
    <property type="entry name" value="Bep_C_terminal"/>
    <property type="match status" value="1"/>
</dbReference>
<dbReference type="SUPFAM" id="SSF52540">
    <property type="entry name" value="P-loop containing nucleoside triphosphate hydrolases"/>
    <property type="match status" value="1"/>
</dbReference>
<protein>
    <submittedName>
        <fullName evidence="3">BID domain-containing protein</fullName>
    </submittedName>
</protein>
<dbReference type="InterPro" id="IPR027351">
    <property type="entry name" value="(+)RNA_virus_helicase_core_dom"/>
</dbReference>
<evidence type="ECO:0000313" key="4">
    <source>
        <dbReference type="Proteomes" id="UP001596016"/>
    </source>
</evidence>
<evidence type="ECO:0000259" key="2">
    <source>
        <dbReference type="Pfam" id="PF17841"/>
    </source>
</evidence>
<dbReference type="Pfam" id="PF13604">
    <property type="entry name" value="AAA_30"/>
    <property type="match status" value="1"/>
</dbReference>
<gene>
    <name evidence="3" type="ORF">ACFPLB_10185</name>
</gene>
<evidence type="ECO:0000259" key="1">
    <source>
        <dbReference type="Pfam" id="PF01443"/>
    </source>
</evidence>
<feature type="domain" description="Bartonella effector protein BID" evidence="2">
    <location>
        <begin position="460"/>
        <end position="534"/>
    </location>
</feature>
<reference evidence="4" key="1">
    <citation type="journal article" date="2019" name="Int. J. Syst. Evol. Microbiol.">
        <title>The Global Catalogue of Microorganisms (GCM) 10K type strain sequencing project: providing services to taxonomists for standard genome sequencing and annotation.</title>
        <authorList>
            <consortium name="The Broad Institute Genomics Platform"/>
            <consortium name="The Broad Institute Genome Sequencing Center for Infectious Disease"/>
            <person name="Wu L."/>
            <person name="Ma J."/>
        </authorList>
    </citation>
    <scope>NUCLEOTIDE SEQUENCE [LARGE SCALE GENOMIC DNA]</scope>
    <source>
        <strain evidence="4">CGMCC 4.1415</strain>
    </source>
</reference>
<dbReference type="RefSeq" id="WP_378229258.1">
    <property type="nucleotide sequence ID" value="NZ_JBHSLL010000027.1"/>
</dbReference>
<dbReference type="CDD" id="cd18809">
    <property type="entry name" value="SF1_C_RecD"/>
    <property type="match status" value="1"/>
</dbReference>
<organism evidence="3 4">
    <name type="scientific">Aquamicrobium segne</name>
    <dbReference type="NCBI Taxonomy" id="469547"/>
    <lineage>
        <taxon>Bacteria</taxon>
        <taxon>Pseudomonadati</taxon>
        <taxon>Pseudomonadota</taxon>
        <taxon>Alphaproteobacteria</taxon>
        <taxon>Hyphomicrobiales</taxon>
        <taxon>Phyllobacteriaceae</taxon>
        <taxon>Aquamicrobium</taxon>
    </lineage>
</organism>
<feature type="non-terminal residue" evidence="3">
    <location>
        <position position="1"/>
    </location>
</feature>
<feature type="domain" description="(+)RNA virus helicase C-terminal" evidence="1">
    <location>
        <begin position="204"/>
        <end position="246"/>
    </location>
</feature>
<feature type="non-terminal residue" evidence="3">
    <location>
        <position position="534"/>
    </location>
</feature>
<dbReference type="InterPro" id="IPR027417">
    <property type="entry name" value="P-loop_NTPase"/>
</dbReference>
<name>A0ABW0GXD8_9HYPH</name>
<proteinExistence type="predicted"/>
<dbReference type="Gene3D" id="3.40.50.300">
    <property type="entry name" value="P-loop containing nucleotide triphosphate hydrolases"/>
    <property type="match status" value="2"/>
</dbReference>